<comment type="caution">
    <text evidence="1">The sequence shown here is derived from an EMBL/GenBank/DDBJ whole genome shotgun (WGS) entry which is preliminary data.</text>
</comment>
<dbReference type="EMBL" id="MU857397">
    <property type="protein sequence ID" value="KAK4148429.1"/>
    <property type="molecule type" value="Genomic_DNA"/>
</dbReference>
<proteinExistence type="predicted"/>
<evidence type="ECO:0000313" key="1">
    <source>
        <dbReference type="EMBL" id="KAK4148429.1"/>
    </source>
</evidence>
<keyword evidence="2" id="KW-1185">Reference proteome</keyword>
<organism evidence="1 2">
    <name type="scientific">Chaetomidium leptoderma</name>
    <dbReference type="NCBI Taxonomy" id="669021"/>
    <lineage>
        <taxon>Eukaryota</taxon>
        <taxon>Fungi</taxon>
        <taxon>Dikarya</taxon>
        <taxon>Ascomycota</taxon>
        <taxon>Pezizomycotina</taxon>
        <taxon>Sordariomycetes</taxon>
        <taxon>Sordariomycetidae</taxon>
        <taxon>Sordariales</taxon>
        <taxon>Chaetomiaceae</taxon>
        <taxon>Chaetomidium</taxon>
    </lineage>
</organism>
<gene>
    <name evidence="1" type="ORF">C8A00DRAFT_39003</name>
</gene>
<name>A0AAN6VCA6_9PEZI</name>
<dbReference type="Proteomes" id="UP001302745">
    <property type="component" value="Unassembled WGS sequence"/>
</dbReference>
<evidence type="ECO:0000313" key="2">
    <source>
        <dbReference type="Proteomes" id="UP001302745"/>
    </source>
</evidence>
<protein>
    <submittedName>
        <fullName evidence="1">Uncharacterized protein</fullName>
    </submittedName>
</protein>
<reference evidence="1" key="2">
    <citation type="submission" date="2023-05" db="EMBL/GenBank/DDBJ databases">
        <authorList>
            <consortium name="Lawrence Berkeley National Laboratory"/>
            <person name="Steindorff A."/>
            <person name="Hensen N."/>
            <person name="Bonometti L."/>
            <person name="Westerberg I."/>
            <person name="Brannstrom I.O."/>
            <person name="Guillou S."/>
            <person name="Cros-Aarteil S."/>
            <person name="Calhoun S."/>
            <person name="Haridas S."/>
            <person name="Kuo A."/>
            <person name="Mondo S."/>
            <person name="Pangilinan J."/>
            <person name="Riley R."/>
            <person name="Labutti K."/>
            <person name="Andreopoulos B."/>
            <person name="Lipzen A."/>
            <person name="Chen C."/>
            <person name="Yanf M."/>
            <person name="Daum C."/>
            <person name="Ng V."/>
            <person name="Clum A."/>
            <person name="Ohm R."/>
            <person name="Martin F."/>
            <person name="Silar P."/>
            <person name="Natvig D."/>
            <person name="Lalanne C."/>
            <person name="Gautier V."/>
            <person name="Ament-Velasquez S.L."/>
            <person name="Kruys A."/>
            <person name="Hutchinson M.I."/>
            <person name="Powell A.J."/>
            <person name="Barry K."/>
            <person name="Miller A.N."/>
            <person name="Grigoriev I.V."/>
            <person name="Debuchy R."/>
            <person name="Gladieux P."/>
            <person name="Thoren M.H."/>
            <person name="Johannesson H."/>
        </authorList>
    </citation>
    <scope>NUCLEOTIDE SEQUENCE</scope>
    <source>
        <strain evidence="1">CBS 538.74</strain>
    </source>
</reference>
<dbReference type="AlphaFoldDB" id="A0AAN6VCA6"/>
<reference evidence="1" key="1">
    <citation type="journal article" date="2023" name="Mol. Phylogenet. Evol.">
        <title>Genome-scale phylogeny and comparative genomics of the fungal order Sordariales.</title>
        <authorList>
            <person name="Hensen N."/>
            <person name="Bonometti L."/>
            <person name="Westerberg I."/>
            <person name="Brannstrom I.O."/>
            <person name="Guillou S."/>
            <person name="Cros-Aarteil S."/>
            <person name="Calhoun S."/>
            <person name="Haridas S."/>
            <person name="Kuo A."/>
            <person name="Mondo S."/>
            <person name="Pangilinan J."/>
            <person name="Riley R."/>
            <person name="LaButti K."/>
            <person name="Andreopoulos B."/>
            <person name="Lipzen A."/>
            <person name="Chen C."/>
            <person name="Yan M."/>
            <person name="Daum C."/>
            <person name="Ng V."/>
            <person name="Clum A."/>
            <person name="Steindorff A."/>
            <person name="Ohm R.A."/>
            <person name="Martin F."/>
            <person name="Silar P."/>
            <person name="Natvig D.O."/>
            <person name="Lalanne C."/>
            <person name="Gautier V."/>
            <person name="Ament-Velasquez S.L."/>
            <person name="Kruys A."/>
            <person name="Hutchinson M.I."/>
            <person name="Powell A.J."/>
            <person name="Barry K."/>
            <person name="Miller A.N."/>
            <person name="Grigoriev I.V."/>
            <person name="Debuchy R."/>
            <person name="Gladieux P."/>
            <person name="Hiltunen Thoren M."/>
            <person name="Johannesson H."/>
        </authorList>
    </citation>
    <scope>NUCLEOTIDE SEQUENCE</scope>
    <source>
        <strain evidence="1">CBS 538.74</strain>
    </source>
</reference>
<feature type="non-terminal residue" evidence="1">
    <location>
        <position position="56"/>
    </location>
</feature>
<accession>A0AAN6VCA6</accession>
<sequence>MSTIALIDTEQSGNWETSAPEIYYVENLIRLIHSPLVPESEKGRLRSQLDEHVPVS</sequence>